<dbReference type="PANTHER" id="PTHR35010">
    <property type="entry name" value="BLL4672 PROTEIN-RELATED"/>
    <property type="match status" value="1"/>
</dbReference>
<accession>A0A1H9VIS3</accession>
<dbReference type="Pfam" id="PF17765">
    <property type="entry name" value="MLTR_LBD"/>
    <property type="match status" value="1"/>
</dbReference>
<sequence length="262" mass="28628">MTTTVQTRPEVGALLRTWRERRRLSQLELSTRAQVSTRHLSYVETGRSRPTAEMIDRIADSLEVPLRSRDELLLAGGYAPRHGGRGLDHADLGVVLDGLRHLLDAHLPNPALLLDRHWDVVDANAATDLLLAGCEPALLEPPVNAIRVSLHPGGLAPRIRNLSQWAAHLVHQVQARADLTHDPALVALARGAAAYVPGAARGPRPTGPVLALELEHEDGLLRFFSVSARLETATDATLDELHLETFLPADRETQRAMASVPR</sequence>
<dbReference type="GO" id="GO:0003677">
    <property type="term" value="F:DNA binding"/>
    <property type="evidence" value="ECO:0007669"/>
    <property type="project" value="InterPro"/>
</dbReference>
<dbReference type="Proteomes" id="UP000199019">
    <property type="component" value="Unassembled WGS sequence"/>
</dbReference>
<dbReference type="CDD" id="cd00093">
    <property type="entry name" value="HTH_XRE"/>
    <property type="match status" value="1"/>
</dbReference>
<dbReference type="SUPFAM" id="SSF47413">
    <property type="entry name" value="lambda repressor-like DNA-binding domains"/>
    <property type="match status" value="1"/>
</dbReference>
<dbReference type="RefSeq" id="WP_245735749.1">
    <property type="nucleotide sequence ID" value="NZ_FOHB01000004.1"/>
</dbReference>
<dbReference type="PROSITE" id="PS50943">
    <property type="entry name" value="HTH_CROC1"/>
    <property type="match status" value="1"/>
</dbReference>
<reference evidence="3" key="1">
    <citation type="submission" date="2016-10" db="EMBL/GenBank/DDBJ databases">
        <authorList>
            <person name="Varghese N."/>
            <person name="Submissions S."/>
        </authorList>
    </citation>
    <scope>NUCLEOTIDE SEQUENCE [LARGE SCALE GENOMIC DNA]</scope>
    <source>
        <strain evidence="3">CGMCC 1.6963</strain>
    </source>
</reference>
<evidence type="ECO:0000313" key="3">
    <source>
        <dbReference type="Proteomes" id="UP000199019"/>
    </source>
</evidence>
<evidence type="ECO:0000259" key="1">
    <source>
        <dbReference type="PROSITE" id="PS50943"/>
    </source>
</evidence>
<dbReference type="InterPro" id="IPR001387">
    <property type="entry name" value="Cro/C1-type_HTH"/>
</dbReference>
<gene>
    <name evidence="2" type="ORF">SAMN05216199_2348</name>
</gene>
<dbReference type="InterPro" id="IPR041413">
    <property type="entry name" value="MLTR_LBD"/>
</dbReference>
<proteinExistence type="predicted"/>
<dbReference type="InterPro" id="IPR010982">
    <property type="entry name" value="Lambda_DNA-bd_dom_sf"/>
</dbReference>
<organism evidence="2 3">
    <name type="scientific">Pedococcus cremeus</name>
    <dbReference type="NCBI Taxonomy" id="587636"/>
    <lineage>
        <taxon>Bacteria</taxon>
        <taxon>Bacillati</taxon>
        <taxon>Actinomycetota</taxon>
        <taxon>Actinomycetes</taxon>
        <taxon>Micrococcales</taxon>
        <taxon>Intrasporangiaceae</taxon>
        <taxon>Pedococcus</taxon>
    </lineage>
</organism>
<keyword evidence="3" id="KW-1185">Reference proteome</keyword>
<dbReference type="Gene3D" id="3.30.450.180">
    <property type="match status" value="1"/>
</dbReference>
<dbReference type="EMBL" id="FOHB01000004">
    <property type="protein sequence ID" value="SES21167.1"/>
    <property type="molecule type" value="Genomic_DNA"/>
</dbReference>
<dbReference type="PANTHER" id="PTHR35010:SF4">
    <property type="entry name" value="BLL5781 PROTEIN"/>
    <property type="match status" value="1"/>
</dbReference>
<dbReference type="AlphaFoldDB" id="A0A1H9VIS3"/>
<dbReference type="STRING" id="587636.SAMN05216199_2348"/>
<protein>
    <submittedName>
        <fullName evidence="2">Helix-turn-helix domain-containing protein</fullName>
    </submittedName>
</protein>
<dbReference type="SMART" id="SM00530">
    <property type="entry name" value="HTH_XRE"/>
    <property type="match status" value="1"/>
</dbReference>
<evidence type="ECO:0000313" key="2">
    <source>
        <dbReference type="EMBL" id="SES21167.1"/>
    </source>
</evidence>
<feature type="domain" description="HTH cro/C1-type" evidence="1">
    <location>
        <begin position="15"/>
        <end position="69"/>
    </location>
</feature>
<name>A0A1H9VIS3_9MICO</name>
<dbReference type="Pfam" id="PF13560">
    <property type="entry name" value="HTH_31"/>
    <property type="match status" value="1"/>
</dbReference>
<dbReference type="Gene3D" id="1.10.260.40">
    <property type="entry name" value="lambda repressor-like DNA-binding domains"/>
    <property type="match status" value="1"/>
</dbReference>